<dbReference type="STRING" id="522772.Dacet_1339"/>
<organism evidence="2 3">
    <name type="scientific">Denitrovibrio acetiphilus (strain DSM 12809 / NBRC 114555 / N2460)</name>
    <dbReference type="NCBI Taxonomy" id="522772"/>
    <lineage>
        <taxon>Bacteria</taxon>
        <taxon>Pseudomonadati</taxon>
        <taxon>Deferribacterota</taxon>
        <taxon>Deferribacteres</taxon>
        <taxon>Deferribacterales</taxon>
        <taxon>Geovibrionaceae</taxon>
        <taxon>Denitrovibrio</taxon>
    </lineage>
</organism>
<keyword evidence="3" id="KW-1185">Reference proteome</keyword>
<dbReference type="OrthoDB" id="9800197at2"/>
<evidence type="ECO:0008006" key="4">
    <source>
        <dbReference type="Google" id="ProtNLM"/>
    </source>
</evidence>
<dbReference type="Proteomes" id="UP000002012">
    <property type="component" value="Chromosome"/>
</dbReference>
<dbReference type="eggNOG" id="ENOG50311P6">
    <property type="taxonomic scope" value="Bacteria"/>
</dbReference>
<keyword evidence="1" id="KW-0472">Membrane</keyword>
<gene>
    <name evidence="2" type="ordered locus">Dacet_1339</name>
</gene>
<dbReference type="EMBL" id="CP001968">
    <property type="protein sequence ID" value="ADD68111.1"/>
    <property type="molecule type" value="Genomic_DNA"/>
</dbReference>
<feature type="transmembrane region" description="Helical" evidence="1">
    <location>
        <begin position="29"/>
        <end position="46"/>
    </location>
</feature>
<protein>
    <recommendedName>
        <fullName evidence="4">Tetratricopeptide repeat-like domain-containing protein</fullName>
    </recommendedName>
</protein>
<dbReference type="RefSeq" id="WP_013010633.1">
    <property type="nucleotide sequence ID" value="NC_013943.1"/>
</dbReference>
<reference evidence="2 3" key="1">
    <citation type="journal article" date="2010" name="Stand. Genomic Sci.">
        <title>Complete genome sequence of Denitrovibrio acetiphilus type strain (N2460).</title>
        <authorList>
            <person name="Kiss H."/>
            <person name="Lang E."/>
            <person name="Lapidus A."/>
            <person name="Copeland A."/>
            <person name="Nolan M."/>
            <person name="Glavina Del Rio T."/>
            <person name="Chen F."/>
            <person name="Lucas S."/>
            <person name="Tice H."/>
            <person name="Cheng J.F."/>
            <person name="Han C."/>
            <person name="Goodwin L."/>
            <person name="Pitluck S."/>
            <person name="Liolios K."/>
            <person name="Pati A."/>
            <person name="Ivanova N."/>
            <person name="Mavromatis K."/>
            <person name="Chen A."/>
            <person name="Palaniappan K."/>
            <person name="Land M."/>
            <person name="Hauser L."/>
            <person name="Chang Y.J."/>
            <person name="Jeffries C.D."/>
            <person name="Detter J.C."/>
            <person name="Brettin T."/>
            <person name="Spring S."/>
            <person name="Rohde M."/>
            <person name="Goker M."/>
            <person name="Woyke T."/>
            <person name="Bristow J."/>
            <person name="Eisen J.A."/>
            <person name="Markowitz V."/>
            <person name="Hugenholtz P."/>
            <person name="Kyrpides N.C."/>
            <person name="Klenk H.P."/>
        </authorList>
    </citation>
    <scope>NUCLEOTIDE SEQUENCE [LARGE SCALE GENOMIC DNA]</scope>
    <source>
        <strain evidence="3">DSM 12809 / NBRC 114555 / N2460</strain>
    </source>
</reference>
<evidence type="ECO:0000313" key="2">
    <source>
        <dbReference type="EMBL" id="ADD68111.1"/>
    </source>
</evidence>
<dbReference type="InParanoid" id="D4H7W2"/>
<keyword evidence="1" id="KW-0812">Transmembrane</keyword>
<evidence type="ECO:0000256" key="1">
    <source>
        <dbReference type="SAM" id="Phobius"/>
    </source>
</evidence>
<accession>D4H7W2</accession>
<dbReference type="KEGG" id="dap:Dacet_1339"/>
<evidence type="ECO:0000313" key="3">
    <source>
        <dbReference type="Proteomes" id="UP000002012"/>
    </source>
</evidence>
<dbReference type="HOGENOM" id="CLU_120861_0_0_0"/>
<dbReference type="PaxDb" id="522772-Dacet_1339"/>
<proteinExistence type="predicted"/>
<dbReference type="AlphaFoldDB" id="D4H7W2"/>
<keyword evidence="1" id="KW-1133">Transmembrane helix</keyword>
<name>D4H7W2_DENA2</name>
<sequence length="192" mass="21704">MSRKKQKQQIEEEAVDKMDLFLANNYKKLLSGLAVLLVVFLAGYAFKNMNQSKSSMMANKAGQLEMLVMLSQGDKEQVGKFLEIGDEYPKFGAYVNLKAAELLISADKRDEAAAPLNNVEGDLKELADGLKFDTGLGDVNQEQYLSGSKMTALWYYRAYLAADGDKKQEIMEAFKNKYPENELYKQIERWNG</sequence>